<gene>
    <name evidence="2" type="ORF">HMPREF9094_2768</name>
</gene>
<dbReference type="HOGENOM" id="CLU_1558510_0_0_0"/>
<dbReference type="AlphaFoldDB" id="F9ES63"/>
<keyword evidence="1" id="KW-0472">Membrane</keyword>
<feature type="transmembrane region" description="Helical" evidence="1">
    <location>
        <begin position="138"/>
        <end position="167"/>
    </location>
</feature>
<proteinExistence type="predicted"/>
<protein>
    <submittedName>
        <fullName evidence="2">Uncharacterized protein</fullName>
    </submittedName>
</protein>
<feature type="transmembrane region" description="Helical" evidence="1">
    <location>
        <begin position="111"/>
        <end position="131"/>
    </location>
</feature>
<evidence type="ECO:0000313" key="2">
    <source>
        <dbReference type="EMBL" id="EGQ72704.1"/>
    </source>
</evidence>
<reference evidence="2 3" key="1">
    <citation type="submission" date="2011-05" db="EMBL/GenBank/DDBJ databases">
        <authorList>
            <person name="Muzny D."/>
            <person name="Qin X."/>
            <person name="Deng J."/>
            <person name="Jiang H."/>
            <person name="Liu Y."/>
            <person name="Qu J."/>
            <person name="Song X.-Z."/>
            <person name="Zhang L."/>
            <person name="Thornton R."/>
            <person name="Coyle M."/>
            <person name="Francisco L."/>
            <person name="Jackson L."/>
            <person name="Javaid M."/>
            <person name="Korchina V."/>
            <person name="Kovar C."/>
            <person name="Mata R."/>
            <person name="Mathew T."/>
            <person name="Ngo R."/>
            <person name="Nguyen L."/>
            <person name="Nguyen N."/>
            <person name="Okwuonu G."/>
            <person name="Ongeri F."/>
            <person name="Pham C."/>
            <person name="Simmons D."/>
            <person name="Wilczek-Boney K."/>
            <person name="Hale W."/>
            <person name="Jakkamsetti A."/>
            <person name="Pham P."/>
            <person name="Ruth R."/>
            <person name="San Lucas F."/>
            <person name="Warren J."/>
            <person name="Zhang J."/>
            <person name="Zhao Z."/>
            <person name="Zhou C."/>
            <person name="Zhu D."/>
            <person name="Lee S."/>
            <person name="Bess C."/>
            <person name="Blankenburg K."/>
            <person name="Forbes L."/>
            <person name="Fu Q."/>
            <person name="Gubbala S."/>
            <person name="Hirani K."/>
            <person name="Jayaseelan J.C."/>
            <person name="Lara F."/>
            <person name="Munidasa M."/>
            <person name="Palculict T."/>
            <person name="Patil S."/>
            <person name="Pu L.-L."/>
            <person name="Saada N."/>
            <person name="Tang L."/>
            <person name="Weissenberger G."/>
            <person name="Zhu Y."/>
            <person name="Hemphill L."/>
            <person name="Shang Y."/>
            <person name="Youmans B."/>
            <person name="Ayvaz T."/>
            <person name="Ross M."/>
            <person name="Santibanez J."/>
            <person name="Aqrawi P."/>
            <person name="Gross S."/>
            <person name="Joshi V."/>
            <person name="Fowler G."/>
            <person name="Nazareth L."/>
            <person name="Reid J."/>
            <person name="Worley K."/>
            <person name="Petrosino J."/>
            <person name="Highlander S."/>
            <person name="Gibbs R."/>
        </authorList>
    </citation>
    <scope>NUCLEOTIDE SEQUENCE [LARGE SCALE GENOMIC DNA]</scope>
    <source>
        <strain evidence="2 3">ATCC 51191</strain>
    </source>
</reference>
<organism evidence="2 3">
    <name type="scientific">Fusobacterium animalis ATCC 51191</name>
    <dbReference type="NCBI Taxonomy" id="997347"/>
    <lineage>
        <taxon>Bacteria</taxon>
        <taxon>Fusobacteriati</taxon>
        <taxon>Fusobacteriota</taxon>
        <taxon>Fusobacteriia</taxon>
        <taxon>Fusobacteriales</taxon>
        <taxon>Fusobacteriaceae</taxon>
        <taxon>Fusobacterium</taxon>
    </lineage>
</organism>
<feature type="non-terminal residue" evidence="2">
    <location>
        <position position="172"/>
    </location>
</feature>
<name>F9ES63_9FUSO</name>
<keyword evidence="1" id="KW-0812">Transmembrane</keyword>
<keyword evidence="3" id="KW-1185">Reference proteome</keyword>
<feature type="transmembrane region" description="Helical" evidence="1">
    <location>
        <begin position="52"/>
        <end position="73"/>
    </location>
</feature>
<feature type="transmembrane region" description="Helical" evidence="1">
    <location>
        <begin position="85"/>
        <end position="105"/>
    </location>
</feature>
<feature type="non-terminal residue" evidence="2">
    <location>
        <position position="1"/>
    </location>
</feature>
<dbReference type="Proteomes" id="UP000005392">
    <property type="component" value="Unassembled WGS sequence"/>
</dbReference>
<evidence type="ECO:0000313" key="3">
    <source>
        <dbReference type="Proteomes" id="UP000005392"/>
    </source>
</evidence>
<comment type="caution">
    <text evidence="2">The sequence shown here is derived from an EMBL/GenBank/DDBJ whole genome shotgun (WGS) entry which is preliminary data.</text>
</comment>
<sequence length="172" mass="20030">NEDNCNYAIEEIHHFNNKIFNENINTIGNEFSPRYYANSIISYFMRFFDLNWFESSFIFIKINYVLYALVATVASIKFFKKNRALASLLISLYLMIRWPLLSVAFELNYAFDIFLGTAIPLSYLGLISVLGKSKYWEIGWILILVATFLHIHEGFWGAFLLGVVWLATCFSD</sequence>
<evidence type="ECO:0000256" key="1">
    <source>
        <dbReference type="SAM" id="Phobius"/>
    </source>
</evidence>
<accession>F9ES63</accession>
<keyword evidence="1" id="KW-1133">Transmembrane helix</keyword>
<dbReference type="EMBL" id="AFQD01000754">
    <property type="protein sequence ID" value="EGQ72704.1"/>
    <property type="molecule type" value="Genomic_DNA"/>
</dbReference>